<keyword evidence="2 5" id="KW-0238">DNA-binding</keyword>
<dbReference type="InterPro" id="IPR018060">
    <property type="entry name" value="HTH_AraC"/>
</dbReference>
<evidence type="ECO:0000313" key="5">
    <source>
        <dbReference type="EMBL" id="MBB4035333.1"/>
    </source>
</evidence>
<dbReference type="AlphaFoldDB" id="A0A840CUE2"/>
<keyword evidence="6" id="KW-1185">Reference proteome</keyword>
<evidence type="ECO:0000313" key="6">
    <source>
        <dbReference type="Proteomes" id="UP000555103"/>
    </source>
</evidence>
<dbReference type="PROSITE" id="PS01124">
    <property type="entry name" value="HTH_ARAC_FAMILY_2"/>
    <property type="match status" value="1"/>
</dbReference>
<gene>
    <name evidence="5" type="ORF">GGR21_001222</name>
</gene>
<dbReference type="RefSeq" id="WP_183306261.1">
    <property type="nucleotide sequence ID" value="NZ_JACIEP010000003.1"/>
</dbReference>
<dbReference type="Gene3D" id="1.10.10.60">
    <property type="entry name" value="Homeodomain-like"/>
    <property type="match status" value="1"/>
</dbReference>
<dbReference type="GO" id="GO:0003700">
    <property type="term" value="F:DNA-binding transcription factor activity"/>
    <property type="evidence" value="ECO:0007669"/>
    <property type="project" value="InterPro"/>
</dbReference>
<evidence type="ECO:0000256" key="2">
    <source>
        <dbReference type="ARBA" id="ARBA00023125"/>
    </source>
</evidence>
<proteinExistence type="predicted"/>
<keyword evidence="1" id="KW-0805">Transcription regulation</keyword>
<dbReference type="GO" id="GO:0051213">
    <property type="term" value="F:dioxygenase activity"/>
    <property type="evidence" value="ECO:0007669"/>
    <property type="project" value="UniProtKB-KW"/>
</dbReference>
<dbReference type="PANTHER" id="PTHR43280">
    <property type="entry name" value="ARAC-FAMILY TRANSCRIPTIONAL REGULATOR"/>
    <property type="match status" value="1"/>
</dbReference>
<dbReference type="InterPro" id="IPR009057">
    <property type="entry name" value="Homeodomain-like_sf"/>
</dbReference>
<dbReference type="Pfam" id="PF12833">
    <property type="entry name" value="HTH_18"/>
    <property type="match status" value="1"/>
</dbReference>
<evidence type="ECO:0000256" key="3">
    <source>
        <dbReference type="ARBA" id="ARBA00023163"/>
    </source>
</evidence>
<keyword evidence="5" id="KW-0223">Dioxygenase</keyword>
<dbReference type="GO" id="GO:0043565">
    <property type="term" value="F:sequence-specific DNA binding"/>
    <property type="evidence" value="ECO:0007669"/>
    <property type="project" value="InterPro"/>
</dbReference>
<accession>A0A840CUE2</accession>
<dbReference type="Proteomes" id="UP000555103">
    <property type="component" value="Unassembled WGS sequence"/>
</dbReference>
<keyword evidence="5" id="KW-0560">Oxidoreductase</keyword>
<protein>
    <submittedName>
        <fullName evidence="5">AraC-like DNA-binding protein/quercetin dioxygenase-like cupin family protein</fullName>
    </submittedName>
</protein>
<sequence length="293" mass="33844">MELLYSEEHLSCINYDKGENPIIEAVSIEKGKLWENVPLGNKLIFVLDGEILFSLGKFTNCQIRKSQILYLPAGYNFLCKAVEDCSLLVMCIQGQARFCDDYNFTDLEKDISQVSKYSSATQVKLGTLEINEIMEKYLDVLLEYIDAGANCKCFYLIKIKELFYIFRWFYPKEVLVEFFQNALKGGNDFATYIMDAWYKYKSVGELAEAMNYTVSGFEKRFKRVFGISPYKWMINQKAERIFHQLRTTDLTLKQISSNFGFTSVSHFNDFCKANIGKSPGDIREKSRIGGNLE</sequence>
<organism evidence="5 6">
    <name type="scientific">Dysgonomonas hofstadii</name>
    <dbReference type="NCBI Taxonomy" id="637886"/>
    <lineage>
        <taxon>Bacteria</taxon>
        <taxon>Pseudomonadati</taxon>
        <taxon>Bacteroidota</taxon>
        <taxon>Bacteroidia</taxon>
        <taxon>Bacteroidales</taxon>
        <taxon>Dysgonomonadaceae</taxon>
        <taxon>Dysgonomonas</taxon>
    </lineage>
</organism>
<dbReference type="SMART" id="SM00342">
    <property type="entry name" value="HTH_ARAC"/>
    <property type="match status" value="1"/>
</dbReference>
<comment type="caution">
    <text evidence="5">The sequence shown here is derived from an EMBL/GenBank/DDBJ whole genome shotgun (WGS) entry which is preliminary data.</text>
</comment>
<dbReference type="SUPFAM" id="SSF46689">
    <property type="entry name" value="Homeodomain-like"/>
    <property type="match status" value="2"/>
</dbReference>
<evidence type="ECO:0000259" key="4">
    <source>
        <dbReference type="PROSITE" id="PS01124"/>
    </source>
</evidence>
<name>A0A840CUE2_9BACT</name>
<dbReference type="EMBL" id="JACIEP010000003">
    <property type="protein sequence ID" value="MBB4035333.1"/>
    <property type="molecule type" value="Genomic_DNA"/>
</dbReference>
<reference evidence="5 6" key="1">
    <citation type="submission" date="2020-08" db="EMBL/GenBank/DDBJ databases">
        <title>Genomic Encyclopedia of Type Strains, Phase IV (KMG-IV): sequencing the most valuable type-strain genomes for metagenomic binning, comparative biology and taxonomic classification.</title>
        <authorList>
            <person name="Goeker M."/>
        </authorList>
    </citation>
    <scope>NUCLEOTIDE SEQUENCE [LARGE SCALE GENOMIC DNA]</scope>
    <source>
        <strain evidence="5 6">DSM 104969</strain>
    </source>
</reference>
<keyword evidence="3" id="KW-0804">Transcription</keyword>
<evidence type="ECO:0000256" key="1">
    <source>
        <dbReference type="ARBA" id="ARBA00023015"/>
    </source>
</evidence>
<feature type="domain" description="HTH araC/xylS-type" evidence="4">
    <location>
        <begin position="187"/>
        <end position="285"/>
    </location>
</feature>
<dbReference type="Pfam" id="PF22200">
    <property type="entry name" value="ExsA_N"/>
    <property type="match status" value="1"/>
</dbReference>
<dbReference type="PANTHER" id="PTHR43280:SF10">
    <property type="entry name" value="REGULATORY PROTEIN POCR"/>
    <property type="match status" value="1"/>
</dbReference>
<dbReference type="InterPro" id="IPR054015">
    <property type="entry name" value="ExsA-like_N"/>
</dbReference>